<reference evidence="3" key="3">
    <citation type="submission" date="2020-12" db="UniProtKB">
        <authorList>
            <consortium name="EnsemblPlants"/>
        </authorList>
    </citation>
    <scope>IDENTIFICATION</scope>
</reference>
<keyword evidence="1" id="KW-0472">Membrane</keyword>
<evidence type="ECO:0000313" key="3">
    <source>
        <dbReference type="EnsemblPlants" id="PAC:32973680.CDS.1"/>
    </source>
</evidence>
<name>A0A2K1JQB3_PHYPA</name>
<dbReference type="EnsemblPlants" id="Pp3c12_11079V3.1">
    <property type="protein sequence ID" value="PAC:32973680.CDS.1"/>
    <property type="gene ID" value="Pp3c12_11079"/>
</dbReference>
<evidence type="ECO:0000256" key="1">
    <source>
        <dbReference type="SAM" id="Phobius"/>
    </source>
</evidence>
<gene>
    <name evidence="2" type="ORF">PHYPA_016117</name>
</gene>
<proteinExistence type="predicted"/>
<dbReference type="Gramene" id="Pp3c12_11079V3.1">
    <property type="protein sequence ID" value="PAC:32973680.CDS.1"/>
    <property type="gene ID" value="Pp3c12_11079"/>
</dbReference>
<organism evidence="2">
    <name type="scientific">Physcomitrium patens</name>
    <name type="common">Spreading-leaved earth moss</name>
    <name type="synonym">Physcomitrella patens</name>
    <dbReference type="NCBI Taxonomy" id="3218"/>
    <lineage>
        <taxon>Eukaryota</taxon>
        <taxon>Viridiplantae</taxon>
        <taxon>Streptophyta</taxon>
        <taxon>Embryophyta</taxon>
        <taxon>Bryophyta</taxon>
        <taxon>Bryophytina</taxon>
        <taxon>Bryopsida</taxon>
        <taxon>Funariidae</taxon>
        <taxon>Funariales</taxon>
        <taxon>Funariaceae</taxon>
        <taxon>Physcomitrium</taxon>
    </lineage>
</organism>
<dbReference type="EMBL" id="ABEU02000012">
    <property type="protein sequence ID" value="PNR43735.1"/>
    <property type="molecule type" value="Genomic_DNA"/>
</dbReference>
<sequence length="111" mass="12643">MNTTNVQFKKIQYTYIIKRKTRFNGGQNHKDQGFSHEFLAFSFLVFTITWWVALEVEVVGAFVVLVAVKLSNAGIWSFGTQNNCGELKSSHNHIQRCPLCTTLTLRSGLCR</sequence>
<feature type="transmembrane region" description="Helical" evidence="1">
    <location>
        <begin position="38"/>
        <end position="68"/>
    </location>
</feature>
<evidence type="ECO:0000313" key="2">
    <source>
        <dbReference type="EMBL" id="PNR43735.1"/>
    </source>
</evidence>
<dbReference type="InParanoid" id="A0A2K1JQB3"/>
<dbReference type="AlphaFoldDB" id="A0A2K1JQB3"/>
<reference evidence="2 4" key="2">
    <citation type="journal article" date="2018" name="Plant J.">
        <title>The Physcomitrella patens chromosome-scale assembly reveals moss genome structure and evolution.</title>
        <authorList>
            <person name="Lang D."/>
            <person name="Ullrich K.K."/>
            <person name="Murat F."/>
            <person name="Fuchs J."/>
            <person name="Jenkins J."/>
            <person name="Haas F.B."/>
            <person name="Piednoel M."/>
            <person name="Gundlach H."/>
            <person name="Van Bel M."/>
            <person name="Meyberg R."/>
            <person name="Vives C."/>
            <person name="Morata J."/>
            <person name="Symeonidi A."/>
            <person name="Hiss M."/>
            <person name="Muchero W."/>
            <person name="Kamisugi Y."/>
            <person name="Saleh O."/>
            <person name="Blanc G."/>
            <person name="Decker E.L."/>
            <person name="van Gessel N."/>
            <person name="Grimwood J."/>
            <person name="Hayes R.D."/>
            <person name="Graham S.W."/>
            <person name="Gunter L.E."/>
            <person name="McDaniel S.F."/>
            <person name="Hoernstein S.N.W."/>
            <person name="Larsson A."/>
            <person name="Li F.W."/>
            <person name="Perroud P.F."/>
            <person name="Phillips J."/>
            <person name="Ranjan P."/>
            <person name="Rokshar D.S."/>
            <person name="Rothfels C.J."/>
            <person name="Schneider L."/>
            <person name="Shu S."/>
            <person name="Stevenson D.W."/>
            <person name="Thummler F."/>
            <person name="Tillich M."/>
            <person name="Villarreal Aguilar J.C."/>
            <person name="Widiez T."/>
            <person name="Wong G.K."/>
            <person name="Wymore A."/>
            <person name="Zhang Y."/>
            <person name="Zimmer A.D."/>
            <person name="Quatrano R.S."/>
            <person name="Mayer K.F.X."/>
            <person name="Goodstein D."/>
            <person name="Casacuberta J.M."/>
            <person name="Vandepoele K."/>
            <person name="Reski R."/>
            <person name="Cuming A.C."/>
            <person name="Tuskan G.A."/>
            <person name="Maumus F."/>
            <person name="Salse J."/>
            <person name="Schmutz J."/>
            <person name="Rensing S.A."/>
        </authorList>
    </citation>
    <scope>NUCLEOTIDE SEQUENCE [LARGE SCALE GENOMIC DNA]</scope>
    <source>
        <strain evidence="3 4">cv. Gransden 2004</strain>
    </source>
</reference>
<keyword evidence="4" id="KW-1185">Reference proteome</keyword>
<evidence type="ECO:0000313" key="4">
    <source>
        <dbReference type="Proteomes" id="UP000006727"/>
    </source>
</evidence>
<accession>A0A2K1JQB3</accession>
<keyword evidence="1" id="KW-1133">Transmembrane helix</keyword>
<protein>
    <submittedName>
        <fullName evidence="2 3">Uncharacterized protein</fullName>
    </submittedName>
</protein>
<keyword evidence="1" id="KW-0812">Transmembrane</keyword>
<reference evidence="2 4" key="1">
    <citation type="journal article" date="2008" name="Science">
        <title>The Physcomitrella genome reveals evolutionary insights into the conquest of land by plants.</title>
        <authorList>
            <person name="Rensing S."/>
            <person name="Lang D."/>
            <person name="Zimmer A."/>
            <person name="Terry A."/>
            <person name="Salamov A."/>
            <person name="Shapiro H."/>
            <person name="Nishiyama T."/>
            <person name="Perroud P.-F."/>
            <person name="Lindquist E."/>
            <person name="Kamisugi Y."/>
            <person name="Tanahashi T."/>
            <person name="Sakakibara K."/>
            <person name="Fujita T."/>
            <person name="Oishi K."/>
            <person name="Shin-I T."/>
            <person name="Kuroki Y."/>
            <person name="Toyoda A."/>
            <person name="Suzuki Y."/>
            <person name="Hashimoto A."/>
            <person name="Yamaguchi K."/>
            <person name="Sugano A."/>
            <person name="Kohara Y."/>
            <person name="Fujiyama A."/>
            <person name="Anterola A."/>
            <person name="Aoki S."/>
            <person name="Ashton N."/>
            <person name="Barbazuk W.B."/>
            <person name="Barker E."/>
            <person name="Bennetzen J."/>
            <person name="Bezanilla M."/>
            <person name="Blankenship R."/>
            <person name="Cho S.H."/>
            <person name="Dutcher S."/>
            <person name="Estelle M."/>
            <person name="Fawcett J.A."/>
            <person name="Gundlach H."/>
            <person name="Hanada K."/>
            <person name="Heyl A."/>
            <person name="Hicks K.A."/>
            <person name="Hugh J."/>
            <person name="Lohr M."/>
            <person name="Mayer K."/>
            <person name="Melkozernov A."/>
            <person name="Murata T."/>
            <person name="Nelson D."/>
            <person name="Pils B."/>
            <person name="Prigge M."/>
            <person name="Reiss B."/>
            <person name="Renner T."/>
            <person name="Rombauts S."/>
            <person name="Rushton P."/>
            <person name="Sanderfoot A."/>
            <person name="Schween G."/>
            <person name="Shiu S.-H."/>
            <person name="Stueber K."/>
            <person name="Theodoulou F.L."/>
            <person name="Tu H."/>
            <person name="Van de Peer Y."/>
            <person name="Verrier P.J."/>
            <person name="Waters E."/>
            <person name="Wood A."/>
            <person name="Yang L."/>
            <person name="Cove D."/>
            <person name="Cuming A."/>
            <person name="Hasebe M."/>
            <person name="Lucas S."/>
            <person name="Mishler D.B."/>
            <person name="Reski R."/>
            <person name="Grigoriev I."/>
            <person name="Quatrano R.S."/>
            <person name="Boore J.L."/>
        </authorList>
    </citation>
    <scope>NUCLEOTIDE SEQUENCE [LARGE SCALE GENOMIC DNA]</scope>
    <source>
        <strain evidence="3 4">cv. Gransden 2004</strain>
    </source>
</reference>
<dbReference type="Proteomes" id="UP000006727">
    <property type="component" value="Chromosome 12"/>
</dbReference>